<keyword evidence="4" id="KW-1185">Reference proteome</keyword>
<comment type="similarity">
    <text evidence="1">Belongs to the methyltransferase superfamily. LaeA methyltransferase family.</text>
</comment>
<dbReference type="InterPro" id="IPR029063">
    <property type="entry name" value="SAM-dependent_MTases_sf"/>
</dbReference>
<evidence type="ECO:0000256" key="2">
    <source>
        <dbReference type="SAM" id="MobiDB-lite"/>
    </source>
</evidence>
<dbReference type="Proteomes" id="UP001232148">
    <property type="component" value="Unassembled WGS sequence"/>
</dbReference>
<protein>
    <submittedName>
        <fullName evidence="3">TAM domain methyltransferase</fullName>
    </submittedName>
</protein>
<keyword evidence="3" id="KW-0808">Transferase</keyword>
<dbReference type="CDD" id="cd02440">
    <property type="entry name" value="AdoMet_MTases"/>
    <property type="match status" value="1"/>
</dbReference>
<dbReference type="Pfam" id="PF13489">
    <property type="entry name" value="Methyltransf_23"/>
    <property type="match status" value="1"/>
</dbReference>
<dbReference type="EMBL" id="MU842855">
    <property type="protein sequence ID" value="KAK2030142.1"/>
    <property type="molecule type" value="Genomic_DNA"/>
</dbReference>
<dbReference type="PANTHER" id="PTHR43591:SF10">
    <property type="entry name" value="ABC TRANSMEMBRANE TYPE-1 DOMAIN-CONTAINING PROTEIN-RELATED"/>
    <property type="match status" value="1"/>
</dbReference>
<feature type="region of interest" description="Disordered" evidence="2">
    <location>
        <begin position="1"/>
        <end position="48"/>
    </location>
</feature>
<name>A0AAD9HLC5_9PEZI</name>
<evidence type="ECO:0000313" key="4">
    <source>
        <dbReference type="Proteomes" id="UP001232148"/>
    </source>
</evidence>
<dbReference type="GO" id="GO:0008168">
    <property type="term" value="F:methyltransferase activity"/>
    <property type="evidence" value="ECO:0007669"/>
    <property type="project" value="UniProtKB-KW"/>
</dbReference>
<organism evidence="3 4">
    <name type="scientific">Colletotrichum zoysiae</name>
    <dbReference type="NCBI Taxonomy" id="1216348"/>
    <lineage>
        <taxon>Eukaryota</taxon>
        <taxon>Fungi</taxon>
        <taxon>Dikarya</taxon>
        <taxon>Ascomycota</taxon>
        <taxon>Pezizomycotina</taxon>
        <taxon>Sordariomycetes</taxon>
        <taxon>Hypocreomycetidae</taxon>
        <taxon>Glomerellales</taxon>
        <taxon>Glomerellaceae</taxon>
        <taxon>Colletotrichum</taxon>
        <taxon>Colletotrichum graminicola species complex</taxon>
    </lineage>
</organism>
<comment type="caution">
    <text evidence="3">The sequence shown here is derived from an EMBL/GenBank/DDBJ whole genome shotgun (WGS) entry which is preliminary data.</text>
</comment>
<dbReference type="Gene3D" id="3.40.50.150">
    <property type="entry name" value="Vaccinia Virus protein VP39"/>
    <property type="match status" value="1"/>
</dbReference>
<accession>A0AAD9HLC5</accession>
<dbReference type="PANTHER" id="PTHR43591">
    <property type="entry name" value="METHYLTRANSFERASE"/>
    <property type="match status" value="1"/>
</dbReference>
<dbReference type="AlphaFoldDB" id="A0AAD9HLC5"/>
<sequence length="383" mass="42918">MVDSPDARSTSVPAVAGISLTATPAETSSPDSPPTDPSAGLPADQTDPAAQEAVDLAPIEAENEFSIDGSTIDDRISSYTASLASSAVDYPEEYGRRYHAFRPGVYSFPNDEPEMDRLDMAHALMVKSIGNKLYLAPLEKDKVHRILDVGTGTGIWSMEIGDIFQHAEIIGNDLSAIQPPWVPPNVKFEIDDVESPWLHNKKFDYIFVRYMLVAIKDWPKLMNNIYKNLNPGGWVEFQDMNGEYYSDDGTYNEEHIVRQWNKQFVETCEAIGRTACPGPRLEGWVKDAGFQNVTHQRFKVPIGPWAKEYHYRDVGMLNLAQLLDGLEGFTIKLFCGALGQTREEVLVLLAKVRQEMKNCPYHAMFDHHVVYAQKPFAEKAETA</sequence>
<feature type="compositionally biased region" description="Low complexity" evidence="2">
    <location>
        <begin position="21"/>
        <end position="30"/>
    </location>
</feature>
<reference evidence="3" key="1">
    <citation type="submission" date="2021-06" db="EMBL/GenBank/DDBJ databases">
        <title>Comparative genomics, transcriptomics and evolutionary studies reveal genomic signatures of adaptation to plant cell wall in hemibiotrophic fungi.</title>
        <authorList>
            <consortium name="DOE Joint Genome Institute"/>
            <person name="Baroncelli R."/>
            <person name="Diaz J.F."/>
            <person name="Benocci T."/>
            <person name="Peng M."/>
            <person name="Battaglia E."/>
            <person name="Haridas S."/>
            <person name="Andreopoulos W."/>
            <person name="Labutti K."/>
            <person name="Pangilinan J."/>
            <person name="Floch G.L."/>
            <person name="Makela M.R."/>
            <person name="Henrissat B."/>
            <person name="Grigoriev I.V."/>
            <person name="Crouch J.A."/>
            <person name="De Vries R.P."/>
            <person name="Sukno S.A."/>
            <person name="Thon M.R."/>
        </authorList>
    </citation>
    <scope>NUCLEOTIDE SEQUENCE</scope>
    <source>
        <strain evidence="3">MAFF235873</strain>
    </source>
</reference>
<evidence type="ECO:0000256" key="1">
    <source>
        <dbReference type="ARBA" id="ARBA00038158"/>
    </source>
</evidence>
<proteinExistence type="inferred from homology"/>
<gene>
    <name evidence="3" type="ORF">LX32DRAFT_615986</name>
</gene>
<evidence type="ECO:0000313" key="3">
    <source>
        <dbReference type="EMBL" id="KAK2030142.1"/>
    </source>
</evidence>
<dbReference type="GO" id="GO:0032259">
    <property type="term" value="P:methylation"/>
    <property type="evidence" value="ECO:0007669"/>
    <property type="project" value="UniProtKB-KW"/>
</dbReference>
<dbReference type="SUPFAM" id="SSF53335">
    <property type="entry name" value="S-adenosyl-L-methionine-dependent methyltransferases"/>
    <property type="match status" value="1"/>
</dbReference>
<keyword evidence="3" id="KW-0489">Methyltransferase</keyword>